<gene>
    <name evidence="2" type="ORF">US42_C0002G0075</name>
</gene>
<evidence type="ECO:0000313" key="2">
    <source>
        <dbReference type="EMBL" id="KKQ28120.1"/>
    </source>
</evidence>
<proteinExistence type="predicted"/>
<dbReference type="InterPro" id="IPR007569">
    <property type="entry name" value="DUF559"/>
</dbReference>
<comment type="caution">
    <text evidence="2">The sequence shown here is derived from an EMBL/GenBank/DDBJ whole genome shotgun (WGS) entry which is preliminary data.</text>
</comment>
<dbReference type="EMBL" id="LBSX01000002">
    <property type="protein sequence ID" value="KKQ28120.1"/>
    <property type="molecule type" value="Genomic_DNA"/>
</dbReference>
<dbReference type="InterPro" id="IPR011335">
    <property type="entry name" value="Restrct_endonuc-II-like"/>
</dbReference>
<reference evidence="2 3" key="1">
    <citation type="journal article" date="2015" name="Nature">
        <title>rRNA introns, odd ribosomes, and small enigmatic genomes across a large radiation of phyla.</title>
        <authorList>
            <person name="Brown C.T."/>
            <person name="Hug L.A."/>
            <person name="Thomas B.C."/>
            <person name="Sharon I."/>
            <person name="Castelle C.J."/>
            <person name="Singh A."/>
            <person name="Wilkins M.J."/>
            <person name="Williams K.H."/>
            <person name="Banfield J.F."/>
        </authorList>
    </citation>
    <scope>NUCLEOTIDE SEQUENCE [LARGE SCALE GENOMIC DNA]</scope>
</reference>
<dbReference type="SUPFAM" id="SSF52980">
    <property type="entry name" value="Restriction endonuclease-like"/>
    <property type="match status" value="1"/>
</dbReference>
<dbReference type="AlphaFoldDB" id="A0A0G0GPQ2"/>
<dbReference type="InterPro" id="IPR047216">
    <property type="entry name" value="Endonuclease_DUF559_bact"/>
</dbReference>
<dbReference type="PANTHER" id="PTHR38590:SF1">
    <property type="entry name" value="BLL0828 PROTEIN"/>
    <property type="match status" value="1"/>
</dbReference>
<sequence>MKVPYSPTLKANSRLLRNNQTKEEKLLWFHLRKKNLKGYLFSRQKPIDNYIVDFVCFKLKLIIEVDGSDHEYRFEEDLVRQKTLENLDFYVFRVRNEQVRKNLEGVVEAIKIVIDDLEKD</sequence>
<evidence type="ECO:0000313" key="3">
    <source>
        <dbReference type="Proteomes" id="UP000034849"/>
    </source>
</evidence>
<dbReference type="Proteomes" id="UP000034849">
    <property type="component" value="Unassembled WGS sequence"/>
</dbReference>
<accession>A0A0G0GPQ2</accession>
<dbReference type="Pfam" id="PF04480">
    <property type="entry name" value="DUF559"/>
    <property type="match status" value="1"/>
</dbReference>
<protein>
    <recommendedName>
        <fullName evidence="1">DUF559 domain-containing protein</fullName>
    </recommendedName>
</protein>
<feature type="domain" description="DUF559" evidence="1">
    <location>
        <begin position="9"/>
        <end position="113"/>
    </location>
</feature>
<dbReference type="CDD" id="cd01038">
    <property type="entry name" value="Endonuclease_DUF559"/>
    <property type="match status" value="1"/>
</dbReference>
<dbReference type="PANTHER" id="PTHR38590">
    <property type="entry name" value="BLL0828 PROTEIN"/>
    <property type="match status" value="1"/>
</dbReference>
<dbReference type="STRING" id="1619046.US42_C0002G0075"/>
<evidence type="ECO:0000259" key="1">
    <source>
        <dbReference type="Pfam" id="PF04480"/>
    </source>
</evidence>
<name>A0A0G0GPQ2_9BACT</name>
<organism evidence="2 3">
    <name type="scientific">Candidatus Magasanikbacteria bacterium GW2011_GWC2_37_14</name>
    <dbReference type="NCBI Taxonomy" id="1619046"/>
    <lineage>
        <taxon>Bacteria</taxon>
        <taxon>Candidatus Magasanikiibacteriota</taxon>
    </lineage>
</organism>
<dbReference type="Gene3D" id="3.40.960.10">
    <property type="entry name" value="VSR Endonuclease"/>
    <property type="match status" value="1"/>
</dbReference>